<keyword evidence="4" id="KW-0949">S-adenosyl-L-methionine</keyword>
<dbReference type="GO" id="GO:0043565">
    <property type="term" value="F:sequence-specific DNA binding"/>
    <property type="evidence" value="ECO:0007669"/>
    <property type="project" value="TreeGrafter"/>
</dbReference>
<dbReference type="GO" id="GO:0009307">
    <property type="term" value="P:DNA restriction-modification system"/>
    <property type="evidence" value="ECO:0007669"/>
    <property type="project" value="InterPro"/>
</dbReference>
<dbReference type="EC" id="2.1.1.72" evidence="1"/>
<dbReference type="GO" id="GO:0032259">
    <property type="term" value="P:methylation"/>
    <property type="evidence" value="ECO:0007669"/>
    <property type="project" value="UniProtKB-KW"/>
</dbReference>
<evidence type="ECO:0000256" key="1">
    <source>
        <dbReference type="ARBA" id="ARBA00011900"/>
    </source>
</evidence>
<dbReference type="GO" id="GO:0009007">
    <property type="term" value="F:site-specific DNA-methyltransferase (adenine-specific) activity"/>
    <property type="evidence" value="ECO:0007669"/>
    <property type="project" value="UniProtKB-EC"/>
</dbReference>
<dbReference type="REBASE" id="303167">
    <property type="entry name" value="M.Csc35704ORF2972P"/>
</dbReference>
<proteinExistence type="predicted"/>
<evidence type="ECO:0000313" key="6">
    <source>
        <dbReference type="EMBL" id="QBF75561.1"/>
    </source>
</evidence>
<dbReference type="PRINTS" id="PR00505">
    <property type="entry name" value="D12N6MTFRASE"/>
</dbReference>
<dbReference type="SUPFAM" id="SSF53335">
    <property type="entry name" value="S-adenosyl-L-methionine-dependent methyltransferases"/>
    <property type="match status" value="1"/>
</dbReference>
<dbReference type="InterPro" id="IPR029063">
    <property type="entry name" value="SAM-dependent_MTases_sf"/>
</dbReference>
<dbReference type="PANTHER" id="PTHR30481">
    <property type="entry name" value="DNA ADENINE METHYLASE"/>
    <property type="match status" value="1"/>
</dbReference>
<sequence length="261" mass="30726">MKYPGSKWGTAEWIISHFPEHHSYLEPFFGSGGVFFNKPRSDIETINDLDGDVVNLFRWIKDDPERLTHEIYFTPYSREVYEEAYQKEPESSLEKAVLFYVRLNMGHGFRTTGEKVGWKVDIQGREKAYAAADWCQIPEKIMEAAERLRGVQIENRPAVEVIRRYNFENVLIYCDPPYVLSTRCRKQYNHEMSDEDHEELLEALLQHKGPVVISGYSSPLYEAKLGGWFREERTNYAQNAQQRREIIWYNRQAPGQQLTLF</sequence>
<dbReference type="Pfam" id="PF02086">
    <property type="entry name" value="MethyltransfD12"/>
    <property type="match status" value="1"/>
</dbReference>
<dbReference type="GO" id="GO:0006298">
    <property type="term" value="P:mismatch repair"/>
    <property type="evidence" value="ECO:0007669"/>
    <property type="project" value="TreeGrafter"/>
</dbReference>
<dbReference type="InterPro" id="IPR002052">
    <property type="entry name" value="DNA_methylase_N6_adenine_CS"/>
</dbReference>
<keyword evidence="2 6" id="KW-0489">Methyltransferase</keyword>
<keyword evidence="3 6" id="KW-0808">Transferase</keyword>
<protein>
    <recommendedName>
        <fullName evidence="1">site-specific DNA-methyltransferase (adenine-specific)</fullName>
        <ecNumber evidence="1">2.1.1.72</ecNumber>
    </recommendedName>
</protein>
<dbReference type="AlphaFoldDB" id="A0A494WUC5"/>
<evidence type="ECO:0000256" key="3">
    <source>
        <dbReference type="ARBA" id="ARBA00022679"/>
    </source>
</evidence>
<dbReference type="GO" id="GO:1904047">
    <property type="term" value="F:S-adenosyl-L-methionine binding"/>
    <property type="evidence" value="ECO:0007669"/>
    <property type="project" value="TreeGrafter"/>
</dbReference>
<evidence type="ECO:0000313" key="7">
    <source>
        <dbReference type="Proteomes" id="UP000289664"/>
    </source>
</evidence>
<keyword evidence="7" id="KW-1185">Reference proteome</keyword>
<dbReference type="PIRSF" id="PIRSF000398">
    <property type="entry name" value="M_m6A_EcoRV"/>
    <property type="match status" value="1"/>
</dbReference>
<evidence type="ECO:0000256" key="2">
    <source>
        <dbReference type="ARBA" id="ARBA00022603"/>
    </source>
</evidence>
<dbReference type="Proteomes" id="UP000289664">
    <property type="component" value="Chromosome"/>
</dbReference>
<reference evidence="6 7" key="1">
    <citation type="journal article" date="2019" name="Appl. Environ. Microbiol.">
        <title>Clostridium scindens ATCC 35704: integration of nutritional requirements, the complete genome sequence, and global transcriptional responses to bile acids.</title>
        <authorList>
            <person name="Devendran S."/>
            <person name="Shrestha R."/>
            <person name="Alves J.M.P."/>
            <person name="Wolf P.G."/>
            <person name="Ly L."/>
            <person name="Hernandez A.G."/>
            <person name="Mendez-Garcia C."/>
            <person name="Inboden A."/>
            <person name="Wiley J."/>
            <person name="Paul O."/>
            <person name="Allen A."/>
            <person name="Springer E."/>
            <person name="Wright C.L."/>
            <person name="Fields C.J."/>
            <person name="Daniel S.L."/>
            <person name="Ridlon J.M."/>
        </authorList>
    </citation>
    <scope>NUCLEOTIDE SEQUENCE [LARGE SCALE GENOMIC DNA]</scope>
    <source>
        <strain evidence="6 7">ATCC 35704</strain>
    </source>
</reference>
<dbReference type="EMBL" id="CP036170">
    <property type="protein sequence ID" value="QBF75561.1"/>
    <property type="molecule type" value="Genomic_DNA"/>
</dbReference>
<dbReference type="InterPro" id="IPR012327">
    <property type="entry name" value="MeTrfase_D12"/>
</dbReference>
<dbReference type="InterPro" id="IPR012263">
    <property type="entry name" value="M_m6A_EcoRV"/>
</dbReference>
<comment type="catalytic activity">
    <reaction evidence="5">
        <text>a 2'-deoxyadenosine in DNA + S-adenosyl-L-methionine = an N(6)-methyl-2'-deoxyadenosine in DNA + S-adenosyl-L-homocysteine + H(+)</text>
        <dbReference type="Rhea" id="RHEA:15197"/>
        <dbReference type="Rhea" id="RHEA-COMP:12418"/>
        <dbReference type="Rhea" id="RHEA-COMP:12419"/>
        <dbReference type="ChEBI" id="CHEBI:15378"/>
        <dbReference type="ChEBI" id="CHEBI:57856"/>
        <dbReference type="ChEBI" id="CHEBI:59789"/>
        <dbReference type="ChEBI" id="CHEBI:90615"/>
        <dbReference type="ChEBI" id="CHEBI:90616"/>
        <dbReference type="EC" id="2.1.1.72"/>
    </reaction>
</comment>
<accession>A0A494WUC5</accession>
<dbReference type="KEGG" id="csci:HDCHBGLK_02972"/>
<evidence type="ECO:0000256" key="4">
    <source>
        <dbReference type="ARBA" id="ARBA00022691"/>
    </source>
</evidence>
<organism evidence="6 7">
    <name type="scientific">Clostridium scindens (strain ATCC 35704 / DSM 5676 / VPI 13733 / 19)</name>
    <dbReference type="NCBI Taxonomy" id="411468"/>
    <lineage>
        <taxon>Bacteria</taxon>
        <taxon>Bacillati</taxon>
        <taxon>Bacillota</taxon>
        <taxon>Clostridia</taxon>
        <taxon>Lachnospirales</taxon>
        <taxon>Lachnospiraceae</taxon>
    </lineage>
</organism>
<dbReference type="PANTHER" id="PTHR30481:SF4">
    <property type="entry name" value="SITE-SPECIFIC DNA-METHYLTRANSFERASE (ADENINE-SPECIFIC)"/>
    <property type="match status" value="1"/>
</dbReference>
<name>A0A494WUC5_CLOS5</name>
<dbReference type="PROSITE" id="PS00092">
    <property type="entry name" value="N6_MTASE"/>
    <property type="match status" value="1"/>
</dbReference>
<evidence type="ECO:0000256" key="5">
    <source>
        <dbReference type="ARBA" id="ARBA00047942"/>
    </source>
</evidence>
<gene>
    <name evidence="6" type="primary">dam</name>
    <name evidence="6" type="ORF">HDCHBGLK_02972</name>
</gene>
<dbReference type="Gene3D" id="3.40.50.150">
    <property type="entry name" value="Vaccinia Virus protein VP39"/>
    <property type="match status" value="2"/>
</dbReference>